<proteinExistence type="predicted"/>
<protein>
    <recommendedName>
        <fullName evidence="3">Phage protein D</fullName>
    </recommendedName>
</protein>
<evidence type="ECO:0000313" key="2">
    <source>
        <dbReference type="Proteomes" id="UP000324575"/>
    </source>
</evidence>
<name>A0A5M8P337_9BACT</name>
<gene>
    <name evidence="1" type="ORF">EZS26_001043</name>
</gene>
<dbReference type="AlphaFoldDB" id="A0A5M8P337"/>
<evidence type="ECO:0008006" key="3">
    <source>
        <dbReference type="Google" id="ProtNLM"/>
    </source>
</evidence>
<sequence>MDINALDVLCCKITIGNADPQKPIIIKNAIEITEVEDIEINESYKELIGTAKLKFPKGSVFKSTLVGAITLEGKDATRITTEVMQDGVIIEKRSAQNAIEETTFKIGQRINIKLGYNGIFKNMFDGYITAYNSDSSFEIECENMAYKLKLKQAPKFETPKTGTKVNDVLGEKYGLLKDTGFSIHSDTKKFDIQIGKIKITDNFTVADILSEWSKYKVYCFLKYDAAALDEMPSIAVGRPYSSSKTQPVFPNDNPQPFQIYFDTHVASNDLKVLKIDPKFLAVTGKALGTDEKFFEVTVRLNPEYDPTKPGSKEFQTINATQITKKTHKKTGNKTAKGADTKTKVDLSTYTVVPYMSPTMKINSDKLVEETIEYFKNYNLNGITGTLTLFGDFGLPTAVQVELIDDRNPSKNGVYLVEEVTTTFGTGGYRQKITLPHKIRK</sequence>
<reference evidence="1 2" key="1">
    <citation type="submission" date="2019-03" db="EMBL/GenBank/DDBJ databases">
        <title>Single cell metagenomics reveals metabolic interactions within the superorganism composed of flagellate Streblomastix strix and complex community of Bacteroidetes bacteria on its surface.</title>
        <authorList>
            <person name="Treitli S.C."/>
            <person name="Kolisko M."/>
            <person name="Husnik F."/>
            <person name="Keeling P."/>
            <person name="Hampl V."/>
        </authorList>
    </citation>
    <scope>NUCLEOTIDE SEQUENCE [LARGE SCALE GENOMIC DNA]</scope>
    <source>
        <strain evidence="1">St1</strain>
    </source>
</reference>
<dbReference type="EMBL" id="SNRX01000005">
    <property type="protein sequence ID" value="KAA6302873.1"/>
    <property type="molecule type" value="Genomic_DNA"/>
</dbReference>
<evidence type="ECO:0000313" key="1">
    <source>
        <dbReference type="EMBL" id="KAA6302873.1"/>
    </source>
</evidence>
<dbReference type="Proteomes" id="UP000324575">
    <property type="component" value="Unassembled WGS sequence"/>
</dbReference>
<accession>A0A5M8P337</accession>
<organism evidence="1 2">
    <name type="scientific">Candidatus Ordinivivax streblomastigis</name>
    <dbReference type="NCBI Taxonomy" id="2540710"/>
    <lineage>
        <taxon>Bacteria</taxon>
        <taxon>Pseudomonadati</taxon>
        <taxon>Bacteroidota</taxon>
        <taxon>Bacteroidia</taxon>
        <taxon>Bacteroidales</taxon>
        <taxon>Candidatus Ordinivivax</taxon>
    </lineage>
</organism>
<comment type="caution">
    <text evidence="1">The sequence shown here is derived from an EMBL/GenBank/DDBJ whole genome shotgun (WGS) entry which is preliminary data.</text>
</comment>